<keyword evidence="2" id="KW-0472">Membrane</keyword>
<keyword evidence="2" id="KW-0812">Transmembrane</keyword>
<keyword evidence="4" id="KW-1185">Reference proteome</keyword>
<sequence>MILNFTHANHARDWRCCYNYTKDSQYCRTIYLQQMRKDDPDSKRECIIFELPSKIYIEINKSHYTKRNKECNITVNSKEVALGDHLNATCQTQKQNSKLKWHMETNSEGDPFRSSTSDNERNGEAAVEKIPSKWLWSGCASVVVAIGIIATVVRMCSRKKEKATREVHQETELIYADLALEPPRSVEVRGDERANYAEIVGVLKS</sequence>
<gene>
    <name evidence="3" type="ORF">EVAR_99908_1</name>
</gene>
<keyword evidence="2" id="KW-1133">Transmembrane helix</keyword>
<feature type="region of interest" description="Disordered" evidence="1">
    <location>
        <begin position="105"/>
        <end position="124"/>
    </location>
</feature>
<reference evidence="3 4" key="1">
    <citation type="journal article" date="2019" name="Commun. Biol.">
        <title>The bagworm genome reveals a unique fibroin gene that provides high tensile strength.</title>
        <authorList>
            <person name="Kono N."/>
            <person name="Nakamura H."/>
            <person name="Ohtoshi R."/>
            <person name="Tomita M."/>
            <person name="Numata K."/>
            <person name="Arakawa K."/>
        </authorList>
    </citation>
    <scope>NUCLEOTIDE SEQUENCE [LARGE SCALE GENOMIC DNA]</scope>
</reference>
<dbReference type="Proteomes" id="UP000299102">
    <property type="component" value="Unassembled WGS sequence"/>
</dbReference>
<organism evidence="3 4">
    <name type="scientific">Eumeta variegata</name>
    <name type="common">Bagworm moth</name>
    <name type="synonym">Eumeta japonica</name>
    <dbReference type="NCBI Taxonomy" id="151549"/>
    <lineage>
        <taxon>Eukaryota</taxon>
        <taxon>Metazoa</taxon>
        <taxon>Ecdysozoa</taxon>
        <taxon>Arthropoda</taxon>
        <taxon>Hexapoda</taxon>
        <taxon>Insecta</taxon>
        <taxon>Pterygota</taxon>
        <taxon>Neoptera</taxon>
        <taxon>Endopterygota</taxon>
        <taxon>Lepidoptera</taxon>
        <taxon>Glossata</taxon>
        <taxon>Ditrysia</taxon>
        <taxon>Tineoidea</taxon>
        <taxon>Psychidae</taxon>
        <taxon>Oiketicinae</taxon>
        <taxon>Eumeta</taxon>
    </lineage>
</organism>
<comment type="caution">
    <text evidence="3">The sequence shown here is derived from an EMBL/GenBank/DDBJ whole genome shotgun (WGS) entry which is preliminary data.</text>
</comment>
<proteinExistence type="predicted"/>
<feature type="transmembrane region" description="Helical" evidence="2">
    <location>
        <begin position="134"/>
        <end position="153"/>
    </location>
</feature>
<accession>A0A4C1ZX46</accession>
<name>A0A4C1ZX46_EUMVA</name>
<feature type="compositionally biased region" description="Polar residues" evidence="1">
    <location>
        <begin position="105"/>
        <end position="117"/>
    </location>
</feature>
<dbReference type="AlphaFoldDB" id="A0A4C1ZX46"/>
<evidence type="ECO:0000313" key="4">
    <source>
        <dbReference type="Proteomes" id="UP000299102"/>
    </source>
</evidence>
<evidence type="ECO:0000313" key="3">
    <source>
        <dbReference type="EMBL" id="GBP91609.1"/>
    </source>
</evidence>
<evidence type="ECO:0000256" key="2">
    <source>
        <dbReference type="SAM" id="Phobius"/>
    </source>
</evidence>
<dbReference type="EMBL" id="BGZK01002187">
    <property type="protein sequence ID" value="GBP91609.1"/>
    <property type="molecule type" value="Genomic_DNA"/>
</dbReference>
<protein>
    <submittedName>
        <fullName evidence="3">Uncharacterized protein</fullName>
    </submittedName>
</protein>
<evidence type="ECO:0000256" key="1">
    <source>
        <dbReference type="SAM" id="MobiDB-lite"/>
    </source>
</evidence>